<keyword evidence="2" id="KW-0732">Signal</keyword>
<feature type="signal peptide" evidence="2">
    <location>
        <begin position="1"/>
        <end position="36"/>
    </location>
</feature>
<evidence type="ECO:0000256" key="1">
    <source>
        <dbReference type="SAM" id="MobiDB-lite"/>
    </source>
</evidence>
<dbReference type="PROSITE" id="PS51318">
    <property type="entry name" value="TAT"/>
    <property type="match status" value="1"/>
</dbReference>
<evidence type="ECO:0008006" key="5">
    <source>
        <dbReference type="Google" id="ProtNLM"/>
    </source>
</evidence>
<reference evidence="3 4" key="1">
    <citation type="submission" date="2016-09" db="EMBL/GenBank/DDBJ databases">
        <title>Complete genome sequencing of Streptomyces lydicus 103 and metabolic pathways analysis of antibiotic biosynthesis.</title>
        <authorList>
            <person name="Jia N."/>
            <person name="Ding M.-Z."/>
            <person name="Gao F."/>
            <person name="Yuan Y.-J."/>
        </authorList>
    </citation>
    <scope>NUCLEOTIDE SEQUENCE [LARGE SCALE GENOMIC DNA]</scope>
    <source>
        <strain evidence="3 4">103</strain>
    </source>
</reference>
<evidence type="ECO:0000256" key="2">
    <source>
        <dbReference type="SAM" id="SignalP"/>
    </source>
</evidence>
<gene>
    <name evidence="3" type="ORF">SL103_12260</name>
</gene>
<proteinExistence type="predicted"/>
<dbReference type="EMBL" id="CP017157">
    <property type="protein sequence ID" value="AOP46922.1"/>
    <property type="molecule type" value="Genomic_DNA"/>
</dbReference>
<feature type="chain" id="PRO_5009100967" description="Repetin" evidence="2">
    <location>
        <begin position="37"/>
        <end position="194"/>
    </location>
</feature>
<dbReference type="Proteomes" id="UP000094094">
    <property type="component" value="Chromosome"/>
</dbReference>
<evidence type="ECO:0000313" key="3">
    <source>
        <dbReference type="EMBL" id="AOP46922.1"/>
    </source>
</evidence>
<accession>A0A1D7VJJ7</accession>
<dbReference type="InterPro" id="IPR006311">
    <property type="entry name" value="TAT_signal"/>
</dbReference>
<keyword evidence="4" id="KW-1185">Reference proteome</keyword>
<dbReference type="RefSeq" id="WP_069568885.1">
    <property type="nucleotide sequence ID" value="NZ_CP017157.1"/>
</dbReference>
<dbReference type="KEGG" id="slc:SL103_12260"/>
<feature type="region of interest" description="Disordered" evidence="1">
    <location>
        <begin position="37"/>
        <end position="57"/>
    </location>
</feature>
<dbReference type="OrthoDB" id="3628502at2"/>
<sequence>MTRLLARSRGTRTLVALATAGAVALAAAATAGSAAAADGAPGARSARPTASAQGPSLTGSAKLYRSAGDNIHFAFDAHFGKDQGPMDARGTFRFSHVFPNGTSGFAEGRIDCLMTGGKIATASGIVTRTDRPGLKGKRVGFSVRDDGRHDRLGYSWVGTDGPWATKDLPPCVASAPFETLESGDFTVVPWRIRH</sequence>
<protein>
    <recommendedName>
        <fullName evidence="5">Repetin</fullName>
    </recommendedName>
</protein>
<organism evidence="3 4">
    <name type="scientific">Streptomyces lydicus</name>
    <dbReference type="NCBI Taxonomy" id="47763"/>
    <lineage>
        <taxon>Bacteria</taxon>
        <taxon>Bacillati</taxon>
        <taxon>Actinomycetota</taxon>
        <taxon>Actinomycetes</taxon>
        <taxon>Kitasatosporales</taxon>
        <taxon>Streptomycetaceae</taxon>
        <taxon>Streptomyces</taxon>
    </lineage>
</organism>
<feature type="compositionally biased region" description="Low complexity" evidence="1">
    <location>
        <begin position="37"/>
        <end position="48"/>
    </location>
</feature>
<dbReference type="AlphaFoldDB" id="A0A1D7VJJ7"/>
<evidence type="ECO:0000313" key="4">
    <source>
        <dbReference type="Proteomes" id="UP000094094"/>
    </source>
</evidence>
<name>A0A1D7VJJ7_9ACTN</name>